<organism evidence="1 2">
    <name type="scientific">Ascobolus immersus RN42</name>
    <dbReference type="NCBI Taxonomy" id="1160509"/>
    <lineage>
        <taxon>Eukaryota</taxon>
        <taxon>Fungi</taxon>
        <taxon>Dikarya</taxon>
        <taxon>Ascomycota</taxon>
        <taxon>Pezizomycotina</taxon>
        <taxon>Pezizomycetes</taxon>
        <taxon>Pezizales</taxon>
        <taxon>Ascobolaceae</taxon>
        <taxon>Ascobolus</taxon>
    </lineage>
</organism>
<dbReference type="Proteomes" id="UP000275078">
    <property type="component" value="Unassembled WGS sequence"/>
</dbReference>
<name>A0A3N4IL46_ASCIM</name>
<gene>
    <name evidence="1" type="ORF">BJ508DRAFT_121319</name>
</gene>
<evidence type="ECO:0000313" key="1">
    <source>
        <dbReference type="EMBL" id="RPA86865.1"/>
    </source>
</evidence>
<dbReference type="EMBL" id="ML119648">
    <property type="protein sequence ID" value="RPA86865.1"/>
    <property type="molecule type" value="Genomic_DNA"/>
</dbReference>
<keyword evidence="2" id="KW-1185">Reference proteome</keyword>
<dbReference type="AlphaFoldDB" id="A0A3N4IL46"/>
<reference evidence="1 2" key="1">
    <citation type="journal article" date="2018" name="Nat. Ecol. Evol.">
        <title>Pezizomycetes genomes reveal the molecular basis of ectomycorrhizal truffle lifestyle.</title>
        <authorList>
            <person name="Murat C."/>
            <person name="Payen T."/>
            <person name="Noel B."/>
            <person name="Kuo A."/>
            <person name="Morin E."/>
            <person name="Chen J."/>
            <person name="Kohler A."/>
            <person name="Krizsan K."/>
            <person name="Balestrini R."/>
            <person name="Da Silva C."/>
            <person name="Montanini B."/>
            <person name="Hainaut M."/>
            <person name="Levati E."/>
            <person name="Barry K.W."/>
            <person name="Belfiori B."/>
            <person name="Cichocki N."/>
            <person name="Clum A."/>
            <person name="Dockter R.B."/>
            <person name="Fauchery L."/>
            <person name="Guy J."/>
            <person name="Iotti M."/>
            <person name="Le Tacon F."/>
            <person name="Lindquist E.A."/>
            <person name="Lipzen A."/>
            <person name="Malagnac F."/>
            <person name="Mello A."/>
            <person name="Molinier V."/>
            <person name="Miyauchi S."/>
            <person name="Poulain J."/>
            <person name="Riccioni C."/>
            <person name="Rubini A."/>
            <person name="Sitrit Y."/>
            <person name="Splivallo R."/>
            <person name="Traeger S."/>
            <person name="Wang M."/>
            <person name="Zifcakova L."/>
            <person name="Wipf D."/>
            <person name="Zambonelli A."/>
            <person name="Paolocci F."/>
            <person name="Nowrousian M."/>
            <person name="Ottonello S."/>
            <person name="Baldrian P."/>
            <person name="Spatafora J.W."/>
            <person name="Henrissat B."/>
            <person name="Nagy L.G."/>
            <person name="Aury J.M."/>
            <person name="Wincker P."/>
            <person name="Grigoriev I.V."/>
            <person name="Bonfante P."/>
            <person name="Martin F.M."/>
        </authorList>
    </citation>
    <scope>NUCLEOTIDE SEQUENCE [LARGE SCALE GENOMIC DNA]</scope>
    <source>
        <strain evidence="1 2">RN42</strain>
    </source>
</reference>
<sequence>MHDSIPSFKNNWPSPLPPTKPHILLLKLPAATVPLTLQPIYPSAPQPLQLFRTSYVSIHCIHGRPQQFRVASGPPPILLLNNDLSLRYWNPPRPSH</sequence>
<protein>
    <submittedName>
        <fullName evidence="1">Uncharacterized protein</fullName>
    </submittedName>
</protein>
<proteinExistence type="predicted"/>
<accession>A0A3N4IL46</accession>
<evidence type="ECO:0000313" key="2">
    <source>
        <dbReference type="Proteomes" id="UP000275078"/>
    </source>
</evidence>